<proteinExistence type="inferred from homology"/>
<comment type="caution">
    <text evidence="10">The sequence shown here is derived from an EMBL/GenBank/DDBJ whole genome shotgun (WGS) entry which is preliminary data.</text>
</comment>
<keyword evidence="6" id="KW-1133">Transmembrane helix</keyword>
<evidence type="ECO:0000256" key="1">
    <source>
        <dbReference type="ARBA" id="ARBA00004141"/>
    </source>
</evidence>
<dbReference type="FunCoup" id="A0A7J7E193">
    <property type="interactions" value="3139"/>
</dbReference>
<dbReference type="InParanoid" id="A0A7J7E193"/>
<evidence type="ECO:0000256" key="4">
    <source>
        <dbReference type="ARBA" id="ARBA00022692"/>
    </source>
</evidence>
<dbReference type="EMBL" id="JAAARO010000001">
    <property type="protein sequence ID" value="KAF5752309.1"/>
    <property type="molecule type" value="Genomic_DNA"/>
</dbReference>
<evidence type="ECO:0000256" key="6">
    <source>
        <dbReference type="ARBA" id="ARBA00022989"/>
    </source>
</evidence>
<evidence type="ECO:0000256" key="7">
    <source>
        <dbReference type="ARBA" id="ARBA00023136"/>
    </source>
</evidence>
<name>A0A7J7E193_TRIWF</name>
<gene>
    <name evidence="10" type="ORF">HS088_TW01G00217</name>
</gene>
<protein>
    <recommendedName>
        <fullName evidence="12">Mitochondrial arginine transporter BAC2</fullName>
    </recommendedName>
</protein>
<dbReference type="OrthoDB" id="44467at2759"/>
<dbReference type="PANTHER" id="PTHR45667">
    <property type="entry name" value="S-ADENOSYLMETHIONINE MITOCHONDRIAL CARRIER PROTEIN"/>
    <property type="match status" value="1"/>
</dbReference>
<evidence type="ECO:0000256" key="5">
    <source>
        <dbReference type="ARBA" id="ARBA00022737"/>
    </source>
</evidence>
<evidence type="ECO:0000256" key="8">
    <source>
        <dbReference type="PROSITE-ProRule" id="PRU00282"/>
    </source>
</evidence>
<keyword evidence="3 9" id="KW-0813">Transport</keyword>
<evidence type="ECO:0000256" key="9">
    <source>
        <dbReference type="RuleBase" id="RU000488"/>
    </source>
</evidence>
<dbReference type="InterPro" id="IPR018108">
    <property type="entry name" value="MCP_transmembrane"/>
</dbReference>
<reference evidence="10 11" key="1">
    <citation type="journal article" date="2020" name="Nat. Commun.">
        <title>Genome of Tripterygium wilfordii and identification of cytochrome P450 involved in triptolide biosynthesis.</title>
        <authorList>
            <person name="Tu L."/>
            <person name="Su P."/>
            <person name="Zhang Z."/>
            <person name="Gao L."/>
            <person name="Wang J."/>
            <person name="Hu T."/>
            <person name="Zhou J."/>
            <person name="Zhang Y."/>
            <person name="Zhao Y."/>
            <person name="Liu Y."/>
            <person name="Song Y."/>
            <person name="Tong Y."/>
            <person name="Lu Y."/>
            <person name="Yang J."/>
            <person name="Xu C."/>
            <person name="Jia M."/>
            <person name="Peters R.J."/>
            <person name="Huang L."/>
            <person name="Gao W."/>
        </authorList>
    </citation>
    <scope>NUCLEOTIDE SEQUENCE [LARGE SCALE GENOMIC DNA]</scope>
    <source>
        <strain evidence="11">cv. XIE 37</strain>
        <tissue evidence="10">Leaf</tissue>
    </source>
</reference>
<accession>A0A7J7E193</accession>
<keyword evidence="7 8" id="KW-0472">Membrane</keyword>
<comment type="similarity">
    <text evidence="2 9">Belongs to the mitochondrial carrier (TC 2.A.29) family.</text>
</comment>
<keyword evidence="4 8" id="KW-0812">Transmembrane</keyword>
<evidence type="ECO:0000313" key="11">
    <source>
        <dbReference type="Proteomes" id="UP000593562"/>
    </source>
</evidence>
<evidence type="ECO:0000313" key="10">
    <source>
        <dbReference type="EMBL" id="KAF5752309.1"/>
    </source>
</evidence>
<feature type="repeat" description="Solcar" evidence="8">
    <location>
        <begin position="6"/>
        <end position="94"/>
    </location>
</feature>
<dbReference type="InterPro" id="IPR023395">
    <property type="entry name" value="MCP_dom_sf"/>
</dbReference>
<dbReference type="PROSITE" id="PS50920">
    <property type="entry name" value="SOLCAR"/>
    <property type="match status" value="1"/>
</dbReference>
<organism evidence="10 11">
    <name type="scientific">Tripterygium wilfordii</name>
    <name type="common">Thunder God vine</name>
    <dbReference type="NCBI Taxonomy" id="458696"/>
    <lineage>
        <taxon>Eukaryota</taxon>
        <taxon>Viridiplantae</taxon>
        <taxon>Streptophyta</taxon>
        <taxon>Embryophyta</taxon>
        <taxon>Tracheophyta</taxon>
        <taxon>Spermatophyta</taxon>
        <taxon>Magnoliopsida</taxon>
        <taxon>eudicotyledons</taxon>
        <taxon>Gunneridae</taxon>
        <taxon>Pentapetalae</taxon>
        <taxon>rosids</taxon>
        <taxon>fabids</taxon>
        <taxon>Celastrales</taxon>
        <taxon>Celastraceae</taxon>
        <taxon>Tripterygium</taxon>
    </lineage>
</organism>
<dbReference type="Gene3D" id="1.50.40.10">
    <property type="entry name" value="Mitochondrial carrier domain"/>
    <property type="match status" value="2"/>
</dbReference>
<dbReference type="AlphaFoldDB" id="A0A7J7E193"/>
<sequence>MDELLKNQLFATHAIAAAGSVTLGTAFTYPLDTIKTLIQVGSGSHKPLTVSQTLHRVQTLSGNSGLYNGFMWLNLGRIFSVGARFGVFEILSAIYKDGRREDLYVSEALMAGMVSGAMESLISSPFELIKTRAQVASASRIPNLTSVTESSAVAPVIAKLLPGYIQDKTAVNHSVGLLSTLTSKHSHMVGALQKYPWMITGSGKPPSVCDVKRPLDVVSLEGWSALWRGLRSGVVRDSVFGGIFFSTWQFLHQAMLDWKAVGMDPPPRFDEEIGPLAPLAVSLAAGFSGSVAAAGSHCFDTAKVRSQCTVLPKYISMERKFLKWNRPGNRFERVTGIHPSDRNLLFRGIWLRMARSGLASFMIVGGYFLTIDHIFSS</sequence>
<keyword evidence="11" id="KW-1185">Reference proteome</keyword>
<evidence type="ECO:0008006" key="12">
    <source>
        <dbReference type="Google" id="ProtNLM"/>
    </source>
</evidence>
<keyword evidence="5" id="KW-0677">Repeat</keyword>
<dbReference type="SUPFAM" id="SSF103506">
    <property type="entry name" value="Mitochondrial carrier"/>
    <property type="match status" value="1"/>
</dbReference>
<dbReference type="Proteomes" id="UP000593562">
    <property type="component" value="Unassembled WGS sequence"/>
</dbReference>
<evidence type="ECO:0000256" key="3">
    <source>
        <dbReference type="ARBA" id="ARBA00022448"/>
    </source>
</evidence>
<dbReference type="GO" id="GO:0016020">
    <property type="term" value="C:membrane"/>
    <property type="evidence" value="ECO:0007669"/>
    <property type="project" value="UniProtKB-SubCell"/>
</dbReference>
<dbReference type="Pfam" id="PF00153">
    <property type="entry name" value="Mito_carr"/>
    <property type="match status" value="2"/>
</dbReference>
<evidence type="ECO:0000256" key="2">
    <source>
        <dbReference type="ARBA" id="ARBA00006375"/>
    </source>
</evidence>
<comment type="subcellular location">
    <subcellularLocation>
        <location evidence="1">Membrane</location>
        <topology evidence="1">Multi-pass membrane protein</topology>
    </subcellularLocation>
</comment>